<dbReference type="EMBL" id="JACCFJ010000001">
    <property type="protein sequence ID" value="NYI83144.1"/>
    <property type="molecule type" value="Genomic_DNA"/>
</dbReference>
<feature type="domain" description="SseB protein N-terminal" evidence="1">
    <location>
        <begin position="33"/>
        <end position="142"/>
    </location>
</feature>
<dbReference type="RefSeq" id="WP_179719418.1">
    <property type="nucleotide sequence ID" value="NZ_BAABFH010000001.1"/>
</dbReference>
<evidence type="ECO:0000313" key="3">
    <source>
        <dbReference type="Proteomes" id="UP000587002"/>
    </source>
</evidence>
<keyword evidence="3" id="KW-1185">Reference proteome</keyword>
<reference evidence="2 3" key="1">
    <citation type="submission" date="2020-07" db="EMBL/GenBank/DDBJ databases">
        <title>Sequencing the genomes of 1000 actinobacteria strains.</title>
        <authorList>
            <person name="Klenk H.-P."/>
        </authorList>
    </citation>
    <scope>NUCLEOTIDE SEQUENCE [LARGE SCALE GENOMIC DNA]</scope>
    <source>
        <strain evidence="2 3">DSM 44065</strain>
    </source>
</reference>
<evidence type="ECO:0000313" key="2">
    <source>
        <dbReference type="EMBL" id="NYI83144.1"/>
    </source>
</evidence>
<organism evidence="2 3">
    <name type="scientific">Saccharopolyspora hordei</name>
    <dbReference type="NCBI Taxonomy" id="1838"/>
    <lineage>
        <taxon>Bacteria</taxon>
        <taxon>Bacillati</taxon>
        <taxon>Actinomycetota</taxon>
        <taxon>Actinomycetes</taxon>
        <taxon>Pseudonocardiales</taxon>
        <taxon>Pseudonocardiaceae</taxon>
        <taxon>Saccharopolyspora</taxon>
    </lineage>
</organism>
<comment type="caution">
    <text evidence="2">The sequence shown here is derived from an EMBL/GenBank/DDBJ whole genome shotgun (WGS) entry which is preliminary data.</text>
</comment>
<accession>A0A853AF23</accession>
<protein>
    <recommendedName>
        <fullName evidence="1">SseB protein N-terminal domain-containing protein</fullName>
    </recommendedName>
</protein>
<proteinExistence type="predicted"/>
<dbReference type="Proteomes" id="UP000587002">
    <property type="component" value="Unassembled WGS sequence"/>
</dbReference>
<dbReference type="Pfam" id="PF07179">
    <property type="entry name" value="SseB"/>
    <property type="match status" value="1"/>
</dbReference>
<evidence type="ECO:0000259" key="1">
    <source>
        <dbReference type="Pfam" id="PF07179"/>
    </source>
</evidence>
<dbReference type="AlphaFoldDB" id="A0A853AF23"/>
<name>A0A853AF23_9PSEU</name>
<sequence>MPLEHPRPGTGFPRSAVRLSGDLFAPRGPALLDVLHRFRAGQASLEHLAAALRDTTLFTAVSDEDGGTALITARSGETSWLAVFTSPARMAEFHRRSGRGADAVRYAEVTGADLLDQCLPALPRGTGLVVDAGSGHRTALAPVPGLVPDQIALEGNGS</sequence>
<dbReference type="InterPro" id="IPR009839">
    <property type="entry name" value="SseB_N"/>
</dbReference>
<gene>
    <name evidence="2" type="ORF">HNR68_001774</name>
</gene>